<feature type="region of interest" description="Disordered" evidence="1">
    <location>
        <begin position="377"/>
        <end position="399"/>
    </location>
</feature>
<dbReference type="PANTHER" id="PTHR38121">
    <property type="entry name" value="GH16 DOMAIN-CONTAINING PROTEIN"/>
    <property type="match status" value="1"/>
</dbReference>
<proteinExistence type="predicted"/>
<accession>A0A395N785</accession>
<sequence>MGQVPSRLPPSLYDASFCGAIRLFDEEKLETVEEMKKRAMNGMSYPMATLRGLGLLLLAVVPCLVAADCECGFVAHGSAKQRRDGDGDGELLFTNMLESKFFELKNISRDGTWRRQQYNVSARAGRGEYGKAFALGNVYSIAGDSGSDSESVAGAGGDGVGLVVGSTIEDEAIPVAELDTARQDMQYGSYRAGMKLTAVNGTCAAFFWYFNDTQEIDMEFLSREFDSRKKIYPVNLVIQSEASRRAGYDASKTGTFKVVNLTFDPTLGFHEYRFDYLQGRVRFYADSQLLAEMNGSSVPDGPGHLILQHWSNGNPLWSGGPPEQDAILTVSYVKAYFNSSDADVQSSWAESCQKAREGGNETLCTIPDVTAANASTGGTFFNTSDPNQPSGDDNGSGAIRLSSTWPTAASAFLLVMMMTCL</sequence>
<organism evidence="3 4">
    <name type="scientific">Trichoderma arundinaceum</name>
    <dbReference type="NCBI Taxonomy" id="490622"/>
    <lineage>
        <taxon>Eukaryota</taxon>
        <taxon>Fungi</taxon>
        <taxon>Dikarya</taxon>
        <taxon>Ascomycota</taxon>
        <taxon>Pezizomycotina</taxon>
        <taxon>Sordariomycetes</taxon>
        <taxon>Hypocreomycetidae</taxon>
        <taxon>Hypocreales</taxon>
        <taxon>Hypocreaceae</taxon>
        <taxon>Trichoderma</taxon>
    </lineage>
</organism>
<dbReference type="EMBL" id="PXOA01001051">
    <property type="protein sequence ID" value="RFU71988.1"/>
    <property type="molecule type" value="Genomic_DNA"/>
</dbReference>
<evidence type="ECO:0000313" key="4">
    <source>
        <dbReference type="Proteomes" id="UP000266272"/>
    </source>
</evidence>
<evidence type="ECO:0000256" key="1">
    <source>
        <dbReference type="SAM" id="MobiDB-lite"/>
    </source>
</evidence>
<dbReference type="InterPro" id="IPR013320">
    <property type="entry name" value="ConA-like_dom_sf"/>
</dbReference>
<dbReference type="Proteomes" id="UP000266272">
    <property type="component" value="Unassembled WGS sequence"/>
</dbReference>
<dbReference type="GO" id="GO:0004553">
    <property type="term" value="F:hydrolase activity, hydrolyzing O-glycosyl compounds"/>
    <property type="evidence" value="ECO:0007669"/>
    <property type="project" value="InterPro"/>
</dbReference>
<name>A0A395N785_TRIAR</name>
<dbReference type="OrthoDB" id="25131at2759"/>
<dbReference type="STRING" id="490622.A0A395N785"/>
<feature type="domain" description="GH16" evidence="2">
    <location>
        <begin position="102"/>
        <end position="341"/>
    </location>
</feature>
<dbReference type="InterPro" id="IPR000757">
    <property type="entry name" value="Beta-glucanase-like"/>
</dbReference>
<gene>
    <name evidence="3" type="ORF">TARUN_10272</name>
</gene>
<evidence type="ECO:0000259" key="2">
    <source>
        <dbReference type="PROSITE" id="PS51762"/>
    </source>
</evidence>
<dbReference type="AlphaFoldDB" id="A0A395N785"/>
<keyword evidence="4" id="KW-1185">Reference proteome</keyword>
<dbReference type="CDD" id="cd00413">
    <property type="entry name" value="Glyco_hydrolase_16"/>
    <property type="match status" value="1"/>
</dbReference>
<dbReference type="Gene3D" id="2.60.120.200">
    <property type="match status" value="1"/>
</dbReference>
<comment type="caution">
    <text evidence="3">The sequence shown here is derived from an EMBL/GenBank/DDBJ whole genome shotgun (WGS) entry which is preliminary data.</text>
</comment>
<keyword evidence="3" id="KW-0430">Lectin</keyword>
<evidence type="ECO:0000313" key="3">
    <source>
        <dbReference type="EMBL" id="RFU71988.1"/>
    </source>
</evidence>
<reference evidence="3 4" key="1">
    <citation type="journal article" date="2018" name="PLoS Pathog.">
        <title>Evolution of structural diversity of trichothecenes, a family of toxins produced by plant pathogenic and entomopathogenic fungi.</title>
        <authorList>
            <person name="Proctor R.H."/>
            <person name="McCormick S.P."/>
            <person name="Kim H.S."/>
            <person name="Cardoza R.E."/>
            <person name="Stanley A.M."/>
            <person name="Lindo L."/>
            <person name="Kelly A."/>
            <person name="Brown D.W."/>
            <person name="Lee T."/>
            <person name="Vaughan M.M."/>
            <person name="Alexander N.J."/>
            <person name="Busman M."/>
            <person name="Gutierrez S."/>
        </authorList>
    </citation>
    <scope>NUCLEOTIDE SEQUENCE [LARGE SCALE GENOMIC DNA]</scope>
    <source>
        <strain evidence="3 4">IBT 40837</strain>
    </source>
</reference>
<dbReference type="SUPFAM" id="SSF49899">
    <property type="entry name" value="Concanavalin A-like lectins/glucanases"/>
    <property type="match status" value="1"/>
</dbReference>
<dbReference type="Pfam" id="PF00722">
    <property type="entry name" value="Glyco_hydro_16"/>
    <property type="match status" value="1"/>
</dbReference>
<dbReference type="GO" id="GO:0030246">
    <property type="term" value="F:carbohydrate binding"/>
    <property type="evidence" value="ECO:0007669"/>
    <property type="project" value="UniProtKB-KW"/>
</dbReference>
<dbReference type="PANTHER" id="PTHR38121:SF5">
    <property type="entry name" value="GH16 DOMAIN-CONTAINING PROTEIN"/>
    <property type="match status" value="1"/>
</dbReference>
<protein>
    <submittedName>
        <fullName evidence="3">Concanavalin a-like lectin glucanase</fullName>
    </submittedName>
</protein>
<feature type="compositionally biased region" description="Polar residues" evidence="1">
    <location>
        <begin position="377"/>
        <end position="393"/>
    </location>
</feature>
<dbReference type="GO" id="GO:0005975">
    <property type="term" value="P:carbohydrate metabolic process"/>
    <property type="evidence" value="ECO:0007669"/>
    <property type="project" value="InterPro"/>
</dbReference>
<dbReference type="PROSITE" id="PS51762">
    <property type="entry name" value="GH16_2"/>
    <property type="match status" value="1"/>
</dbReference>